<evidence type="ECO:0000313" key="2">
    <source>
        <dbReference type="EMBL" id="KAK6742757.1"/>
    </source>
</evidence>
<keyword evidence="1" id="KW-0472">Membrane</keyword>
<evidence type="ECO:0000313" key="3">
    <source>
        <dbReference type="Proteomes" id="UP001303046"/>
    </source>
</evidence>
<organism evidence="2 3">
    <name type="scientific">Necator americanus</name>
    <name type="common">Human hookworm</name>
    <dbReference type="NCBI Taxonomy" id="51031"/>
    <lineage>
        <taxon>Eukaryota</taxon>
        <taxon>Metazoa</taxon>
        <taxon>Ecdysozoa</taxon>
        <taxon>Nematoda</taxon>
        <taxon>Chromadorea</taxon>
        <taxon>Rhabditida</taxon>
        <taxon>Rhabditina</taxon>
        <taxon>Rhabditomorpha</taxon>
        <taxon>Strongyloidea</taxon>
        <taxon>Ancylostomatidae</taxon>
        <taxon>Bunostominae</taxon>
        <taxon>Necator</taxon>
    </lineage>
</organism>
<evidence type="ECO:0008006" key="4">
    <source>
        <dbReference type="Google" id="ProtNLM"/>
    </source>
</evidence>
<keyword evidence="1" id="KW-0812">Transmembrane</keyword>
<dbReference type="EMBL" id="JAVFWL010000003">
    <property type="protein sequence ID" value="KAK6742757.1"/>
    <property type="molecule type" value="Genomic_DNA"/>
</dbReference>
<comment type="caution">
    <text evidence="2">The sequence shown here is derived from an EMBL/GenBank/DDBJ whole genome shotgun (WGS) entry which is preliminary data.</text>
</comment>
<keyword evidence="1" id="KW-1133">Transmembrane helix</keyword>
<gene>
    <name evidence="2" type="primary">Necator_chrIII.g10945</name>
    <name evidence="2" type="ORF">RB195_010180</name>
</gene>
<dbReference type="Proteomes" id="UP001303046">
    <property type="component" value="Unassembled WGS sequence"/>
</dbReference>
<feature type="transmembrane region" description="Helical" evidence="1">
    <location>
        <begin position="48"/>
        <end position="65"/>
    </location>
</feature>
<evidence type="ECO:0000256" key="1">
    <source>
        <dbReference type="SAM" id="Phobius"/>
    </source>
</evidence>
<keyword evidence="3" id="KW-1185">Reference proteome</keyword>
<accession>A0ABR1CWT9</accession>
<proteinExistence type="predicted"/>
<protein>
    <recommendedName>
        <fullName evidence="4">Reverse transcriptase domain-containing protein</fullName>
    </recommendedName>
</protein>
<sequence length="90" mass="10268">MDVKREVRQGDTISPKITHSKIFTATLEKAMRKLVWYDMGVKVDGRQLLHLCFAVVIVMITPSINQVERMLTDFDETCGCIGLQLNLQKT</sequence>
<name>A0ABR1CWT9_NECAM</name>
<reference evidence="2 3" key="1">
    <citation type="submission" date="2023-08" db="EMBL/GenBank/DDBJ databases">
        <title>A Necator americanus chromosomal reference genome.</title>
        <authorList>
            <person name="Ilik V."/>
            <person name="Petrzelkova K.J."/>
            <person name="Pardy F."/>
            <person name="Fuh T."/>
            <person name="Niatou-Singa F.S."/>
            <person name="Gouil Q."/>
            <person name="Baker L."/>
            <person name="Ritchie M.E."/>
            <person name="Jex A.R."/>
            <person name="Gazzola D."/>
            <person name="Li H."/>
            <person name="Toshio Fujiwara R."/>
            <person name="Zhan B."/>
            <person name="Aroian R.V."/>
            <person name="Pafco B."/>
            <person name="Schwarz E.M."/>
        </authorList>
    </citation>
    <scope>NUCLEOTIDE SEQUENCE [LARGE SCALE GENOMIC DNA]</scope>
    <source>
        <strain evidence="2 3">Aroian</strain>
        <tissue evidence="2">Whole animal</tissue>
    </source>
</reference>